<evidence type="ECO:0000256" key="3">
    <source>
        <dbReference type="ARBA" id="ARBA00004666"/>
    </source>
</evidence>
<evidence type="ECO:0000259" key="15">
    <source>
        <dbReference type="Pfam" id="PF01238"/>
    </source>
</evidence>
<dbReference type="RefSeq" id="XP_020047397.1">
    <property type="nucleotide sequence ID" value="XM_020194543.1"/>
</dbReference>
<evidence type="ECO:0000256" key="6">
    <source>
        <dbReference type="ARBA" id="ARBA00018236"/>
    </source>
</evidence>
<keyword evidence="19" id="KW-1185">Reference proteome</keyword>
<feature type="binding site" evidence="11">
    <location>
        <position position="107"/>
    </location>
    <ligand>
        <name>Zn(2+)</name>
        <dbReference type="ChEBI" id="CHEBI:29105"/>
    </ligand>
</feature>
<dbReference type="InterPro" id="IPR016305">
    <property type="entry name" value="Mannose-6-P_Isomerase"/>
</dbReference>
<dbReference type="PANTHER" id="PTHR10309:SF0">
    <property type="entry name" value="MANNOSE-6-PHOSPHATE ISOMERASE"/>
    <property type="match status" value="1"/>
</dbReference>
<dbReference type="STRING" id="1344418.A0A1D2VHR9"/>
<feature type="active site" evidence="10">
    <location>
        <position position="296"/>
    </location>
</feature>
<dbReference type="GeneID" id="30968179"/>
<dbReference type="InterPro" id="IPR001250">
    <property type="entry name" value="Man6P_Isoase-1"/>
</dbReference>
<dbReference type="InParanoid" id="A0A1D2VHR9"/>
<dbReference type="SUPFAM" id="SSF51182">
    <property type="entry name" value="RmlC-like cupins"/>
    <property type="match status" value="1"/>
</dbReference>
<accession>A0A1D2VHR9</accession>
<evidence type="ECO:0000256" key="9">
    <source>
        <dbReference type="ARBA" id="ARBA00023235"/>
    </source>
</evidence>
<evidence type="ECO:0000256" key="10">
    <source>
        <dbReference type="PIRSR" id="PIRSR001480-1"/>
    </source>
</evidence>
<gene>
    <name evidence="18" type="ORF">ASCRUDRAFT_80849</name>
</gene>
<feature type="domain" description="Phosphomannose isomerase type I catalytic" evidence="16">
    <location>
        <begin position="5"/>
        <end position="151"/>
    </location>
</feature>
<dbReference type="GO" id="GO:0005975">
    <property type="term" value="P:carbohydrate metabolic process"/>
    <property type="evidence" value="ECO:0007669"/>
    <property type="project" value="InterPro"/>
</dbReference>
<dbReference type="GO" id="GO:0004476">
    <property type="term" value="F:mannose-6-phosphate isomerase activity"/>
    <property type="evidence" value="ECO:0007669"/>
    <property type="project" value="UniProtKB-EC"/>
</dbReference>
<dbReference type="FunFam" id="2.60.120.10:FF:000044">
    <property type="entry name" value="Mannose-6-phosphate isomerase"/>
    <property type="match status" value="1"/>
</dbReference>
<comment type="function">
    <text evidence="2">Involved in the synthesis of the GDP-mannose and dolichol-phosphate-mannose required for a number of critical mannosyl transfer reactions.</text>
</comment>
<evidence type="ECO:0000256" key="13">
    <source>
        <dbReference type="RuleBase" id="RU004189"/>
    </source>
</evidence>
<evidence type="ECO:0000256" key="4">
    <source>
        <dbReference type="ARBA" id="ARBA00010772"/>
    </source>
</evidence>
<dbReference type="NCBIfam" id="TIGR00218">
    <property type="entry name" value="manA"/>
    <property type="match status" value="1"/>
</dbReference>
<feature type="binding site" evidence="11">
    <location>
        <position position="277"/>
    </location>
    <ligand>
        <name>Zn(2+)</name>
        <dbReference type="ChEBI" id="CHEBI:29105"/>
    </ligand>
</feature>
<keyword evidence="7 11" id="KW-0479">Metal-binding</keyword>
<keyword evidence="9 12" id="KW-0413">Isomerase</keyword>
<organism evidence="18 19">
    <name type="scientific">Ascoidea rubescens DSM 1968</name>
    <dbReference type="NCBI Taxonomy" id="1344418"/>
    <lineage>
        <taxon>Eukaryota</taxon>
        <taxon>Fungi</taxon>
        <taxon>Dikarya</taxon>
        <taxon>Ascomycota</taxon>
        <taxon>Saccharomycotina</taxon>
        <taxon>Saccharomycetes</taxon>
        <taxon>Ascoideaceae</taxon>
        <taxon>Ascoidea</taxon>
    </lineage>
</organism>
<dbReference type="InterPro" id="IPR018050">
    <property type="entry name" value="Pmannose_isomerase-type1_CS"/>
</dbReference>
<evidence type="ECO:0000256" key="7">
    <source>
        <dbReference type="ARBA" id="ARBA00022723"/>
    </source>
</evidence>
<feature type="binding site" evidence="11">
    <location>
        <position position="134"/>
    </location>
    <ligand>
        <name>Zn(2+)</name>
        <dbReference type="ChEBI" id="CHEBI:29105"/>
    </ligand>
</feature>
<dbReference type="GO" id="GO:0005829">
    <property type="term" value="C:cytosol"/>
    <property type="evidence" value="ECO:0007669"/>
    <property type="project" value="TreeGrafter"/>
</dbReference>
<dbReference type="Pfam" id="PF20512">
    <property type="entry name" value="PMI_typeI_hel"/>
    <property type="match status" value="1"/>
</dbReference>
<dbReference type="Pfam" id="PF20511">
    <property type="entry name" value="PMI_typeI_cat"/>
    <property type="match status" value="1"/>
</dbReference>
<dbReference type="Gene3D" id="2.60.120.10">
    <property type="entry name" value="Jelly Rolls"/>
    <property type="match status" value="2"/>
</dbReference>
<evidence type="ECO:0000256" key="5">
    <source>
        <dbReference type="ARBA" id="ARBA00011956"/>
    </source>
</evidence>
<feature type="domain" description="Phosphomannose isomerase type I C-terminal" evidence="15">
    <location>
        <begin position="353"/>
        <end position="395"/>
    </location>
</feature>
<evidence type="ECO:0000259" key="16">
    <source>
        <dbReference type="Pfam" id="PF20511"/>
    </source>
</evidence>
<dbReference type="PROSITE" id="PS00965">
    <property type="entry name" value="PMI_I_1"/>
    <property type="match status" value="1"/>
</dbReference>
<sequence>MTDKLFRLECGFQNYDWGKLGQESAVAQFISNSNPEIEISSTTPYAELWMGTHPTKPSFNYNTSNKLIDIISSDPERYLGSHIAKSFNNDLPFLFKVLSIEKVLSIQAHPDKNLAKLLNQNDPKNYPDNNHKPEMAIALTKFEGFCGFKPLTEIHYYISNIPELLNLIGGSESLNYFNQNIQFNSNSPINKKILKLLFSNLMNSNQNDISLNSTNLIKRVQSNPEIFQKFDPDLPILIKTLNKQFPNDIGLFCGCLLLNYCKLNPGEAIFLKAKDPHAYISGNILECMASSDNVIRAGFTPKFKDVNVLVNNLTYNYDSVENQKLKPILNNNNRLILNSNENENENENNSLKLYNPPIEEFEVLEINLSHPNHSLNFKKFNGPSILITTEGSGFIKNLESNQQFTCNAGYIYFISANLEIQLISNSSNFTSYRAFCE</sequence>
<dbReference type="CDD" id="cd07011">
    <property type="entry name" value="cupin_PMI_type_I_N"/>
    <property type="match status" value="1"/>
</dbReference>
<keyword evidence="8 11" id="KW-0862">Zinc</keyword>
<dbReference type="InterPro" id="IPR046458">
    <property type="entry name" value="PMI_typeI_hel"/>
</dbReference>
<dbReference type="EC" id="5.3.1.8" evidence="5 12"/>
<dbReference type="PRINTS" id="PR00714">
    <property type="entry name" value="MAN6PISMRASE"/>
</dbReference>
<comment type="catalytic activity">
    <reaction evidence="1 12">
        <text>D-mannose 6-phosphate = D-fructose 6-phosphate</text>
        <dbReference type="Rhea" id="RHEA:12356"/>
        <dbReference type="ChEBI" id="CHEBI:58735"/>
        <dbReference type="ChEBI" id="CHEBI:61527"/>
        <dbReference type="EC" id="5.3.1.8"/>
    </reaction>
</comment>
<dbReference type="Gene3D" id="1.10.441.10">
    <property type="entry name" value="Phosphomannose Isomerase, domain 2"/>
    <property type="match status" value="1"/>
</dbReference>
<comment type="similarity">
    <text evidence="4 13">Belongs to the mannose-6-phosphate isomerase type 1 family.</text>
</comment>
<dbReference type="UniPathway" id="UPA00126">
    <property type="reaction ID" value="UER00423"/>
</dbReference>
<dbReference type="PROSITE" id="PS00966">
    <property type="entry name" value="PMI_I_2"/>
    <property type="match status" value="1"/>
</dbReference>
<dbReference type="InterPro" id="IPR046457">
    <property type="entry name" value="PMI_typeI_cat"/>
</dbReference>
<dbReference type="GO" id="GO:0009298">
    <property type="term" value="P:GDP-mannose biosynthetic process"/>
    <property type="evidence" value="ECO:0007669"/>
    <property type="project" value="UniProtKB-UniPathway"/>
</dbReference>
<comment type="cofactor">
    <cofactor evidence="11 12">
        <name>Zn(2+)</name>
        <dbReference type="ChEBI" id="CHEBI:29105"/>
    </cofactor>
    <text evidence="11 12">Binds 1 zinc ion per subunit.</text>
</comment>
<dbReference type="FunCoup" id="A0A1D2VHR9">
    <property type="interactions" value="869"/>
</dbReference>
<protein>
    <recommendedName>
        <fullName evidence="6 12">Mannose-6-phosphate isomerase</fullName>
        <ecNumber evidence="5 12">5.3.1.8</ecNumber>
    </recommendedName>
</protein>
<dbReference type="PANTHER" id="PTHR10309">
    <property type="entry name" value="MANNOSE-6-PHOSPHATE ISOMERASE"/>
    <property type="match status" value="1"/>
</dbReference>
<feature type="domain" description="Phosphomannose isomerase type I helical insertion" evidence="17">
    <location>
        <begin position="171"/>
        <end position="258"/>
    </location>
</feature>
<evidence type="ECO:0000256" key="2">
    <source>
        <dbReference type="ARBA" id="ARBA00002564"/>
    </source>
</evidence>
<dbReference type="OrthoDB" id="6605218at2759"/>
<dbReference type="Proteomes" id="UP000095038">
    <property type="component" value="Unassembled WGS sequence"/>
</dbReference>
<name>A0A1D2VHR9_9ASCO</name>
<dbReference type="AlphaFoldDB" id="A0A1D2VHR9"/>
<evidence type="ECO:0000256" key="1">
    <source>
        <dbReference type="ARBA" id="ARBA00000757"/>
    </source>
</evidence>
<reference evidence="19" key="1">
    <citation type="submission" date="2016-05" db="EMBL/GenBank/DDBJ databases">
        <title>Comparative genomics of biotechnologically important yeasts.</title>
        <authorList>
            <consortium name="DOE Joint Genome Institute"/>
            <person name="Riley R."/>
            <person name="Haridas S."/>
            <person name="Wolfe K.H."/>
            <person name="Lopes M.R."/>
            <person name="Hittinger C.T."/>
            <person name="Goker M."/>
            <person name="Salamov A."/>
            <person name="Wisecaver J."/>
            <person name="Long T.M."/>
            <person name="Aerts A.L."/>
            <person name="Barry K."/>
            <person name="Choi C."/>
            <person name="Clum A."/>
            <person name="Coughlan A.Y."/>
            <person name="Deshpande S."/>
            <person name="Douglass A.P."/>
            <person name="Hanson S.J."/>
            <person name="Klenk H.-P."/>
            <person name="Labutti K."/>
            <person name="Lapidus A."/>
            <person name="Lindquist E."/>
            <person name="Lipzen A."/>
            <person name="Meier-Kolthoff J.P."/>
            <person name="Ohm R.A."/>
            <person name="Otillar R.P."/>
            <person name="Pangilinan J."/>
            <person name="Peng Y."/>
            <person name="Rokas A."/>
            <person name="Rosa C.A."/>
            <person name="Scheuner C."/>
            <person name="Sibirny A.A."/>
            <person name="Slot J.C."/>
            <person name="Stielow J.B."/>
            <person name="Sun H."/>
            <person name="Kurtzman C.P."/>
            <person name="Blackwell M."/>
            <person name="Grigoriev I.V."/>
            <person name="Jeffries T.W."/>
        </authorList>
    </citation>
    <scope>NUCLEOTIDE SEQUENCE [LARGE SCALE GENOMIC DNA]</scope>
    <source>
        <strain evidence="19">DSM 1968</strain>
    </source>
</reference>
<dbReference type="PIRSF" id="PIRSF001480">
    <property type="entry name" value="Mannose-6-phosphate_isomerase"/>
    <property type="match status" value="1"/>
</dbReference>
<proteinExistence type="inferred from homology"/>
<evidence type="ECO:0000256" key="14">
    <source>
        <dbReference type="RuleBase" id="RU004248"/>
    </source>
</evidence>
<evidence type="ECO:0000256" key="8">
    <source>
        <dbReference type="ARBA" id="ARBA00022833"/>
    </source>
</evidence>
<dbReference type="InterPro" id="IPR014710">
    <property type="entry name" value="RmlC-like_jellyroll"/>
</dbReference>
<dbReference type="InterPro" id="IPR046456">
    <property type="entry name" value="PMI_typeI_C"/>
</dbReference>
<evidence type="ECO:0000256" key="12">
    <source>
        <dbReference type="RuleBase" id="RU000611"/>
    </source>
</evidence>
<dbReference type="GO" id="GO:0008270">
    <property type="term" value="F:zinc ion binding"/>
    <property type="evidence" value="ECO:0007669"/>
    <property type="project" value="InterPro"/>
</dbReference>
<comment type="pathway">
    <text evidence="3 14">Nucleotide-sugar biosynthesis; GDP-alpha-D-mannose biosynthesis; alpha-D-mannose 1-phosphate from D-fructose 6-phosphate: step 1/2.</text>
</comment>
<evidence type="ECO:0000256" key="11">
    <source>
        <dbReference type="PIRSR" id="PIRSR001480-2"/>
    </source>
</evidence>
<dbReference type="Pfam" id="PF01238">
    <property type="entry name" value="PMI_typeI_C"/>
    <property type="match status" value="1"/>
</dbReference>
<dbReference type="EMBL" id="KV454480">
    <property type="protein sequence ID" value="ODV61090.1"/>
    <property type="molecule type" value="Genomic_DNA"/>
</dbReference>
<dbReference type="InterPro" id="IPR011051">
    <property type="entry name" value="RmlC_Cupin_sf"/>
</dbReference>
<evidence type="ECO:0000313" key="19">
    <source>
        <dbReference type="Proteomes" id="UP000095038"/>
    </source>
</evidence>
<feature type="binding site" evidence="11">
    <location>
        <position position="109"/>
    </location>
    <ligand>
        <name>Zn(2+)</name>
        <dbReference type="ChEBI" id="CHEBI:29105"/>
    </ligand>
</feature>
<evidence type="ECO:0000313" key="18">
    <source>
        <dbReference type="EMBL" id="ODV61090.1"/>
    </source>
</evidence>
<evidence type="ECO:0000259" key="17">
    <source>
        <dbReference type="Pfam" id="PF20512"/>
    </source>
</evidence>